<dbReference type="AlphaFoldDB" id="F8NPT9"/>
<dbReference type="HOGENOM" id="CLU_126647_2_0_1"/>
<dbReference type="Proteomes" id="UP000008064">
    <property type="component" value="Unassembled WGS sequence"/>
</dbReference>
<evidence type="ECO:0000256" key="1">
    <source>
        <dbReference type="ARBA" id="ARBA00023125"/>
    </source>
</evidence>
<name>F8NPT9_SERL9</name>
<dbReference type="Pfam" id="PF00436">
    <property type="entry name" value="SSB"/>
    <property type="match status" value="1"/>
</dbReference>
<reference evidence="4" key="1">
    <citation type="submission" date="2011-04" db="EMBL/GenBank/DDBJ databases">
        <title>Evolution of plant cell wall degrading machinery underlies the functional diversity of forest fungi.</title>
        <authorList>
            <consortium name="US DOE Joint Genome Institute (JGI-PGF)"/>
            <person name="Eastwood D.C."/>
            <person name="Floudas D."/>
            <person name="Binder M."/>
            <person name="Majcherczyk A."/>
            <person name="Schneider P."/>
            <person name="Aerts A."/>
            <person name="Asiegbu F.O."/>
            <person name="Baker S.E."/>
            <person name="Barry K."/>
            <person name="Bendiksby M."/>
            <person name="Blumentritt M."/>
            <person name="Coutinho P.M."/>
            <person name="Cullen D."/>
            <person name="Cullen D."/>
            <person name="Gathman A."/>
            <person name="Goodell B."/>
            <person name="Henrissat B."/>
            <person name="Ihrmark K."/>
            <person name="Kauserud H."/>
            <person name="Kohler A."/>
            <person name="LaButti K."/>
            <person name="Lapidus A."/>
            <person name="Lavin J.L."/>
            <person name="Lee Y.-H."/>
            <person name="Lindquist E."/>
            <person name="Lilly W."/>
            <person name="Lucas S."/>
            <person name="Morin E."/>
            <person name="Murat C."/>
            <person name="Oguiza J.A."/>
            <person name="Park J."/>
            <person name="Pisabarro A.G."/>
            <person name="Riley R."/>
            <person name="Rosling A."/>
            <person name="Salamov A."/>
            <person name="Schmidt O."/>
            <person name="Schmutz J."/>
            <person name="Skrede I."/>
            <person name="Stenlid J."/>
            <person name="Wiebenga A."/>
            <person name="Xie X."/>
            <person name="Kues U."/>
            <person name="Hibbett D.S."/>
            <person name="Hoffmeister D."/>
            <person name="Hogberg N."/>
            <person name="Martin F."/>
            <person name="Grigoriev I.V."/>
            <person name="Watkinson S.C."/>
        </authorList>
    </citation>
    <scope>NUCLEOTIDE SEQUENCE</scope>
    <source>
        <strain evidence="4">S7.9</strain>
    </source>
</reference>
<dbReference type="GeneID" id="18810961"/>
<dbReference type="SUPFAM" id="SSF50249">
    <property type="entry name" value="Nucleic acid-binding proteins"/>
    <property type="match status" value="1"/>
</dbReference>
<dbReference type="GO" id="GO:0003697">
    <property type="term" value="F:single-stranded DNA binding"/>
    <property type="evidence" value="ECO:0007669"/>
    <property type="project" value="InterPro"/>
</dbReference>
<dbReference type="InterPro" id="IPR012340">
    <property type="entry name" value="NA-bd_OB-fold"/>
</dbReference>
<dbReference type="OrthoDB" id="1078367at2759"/>
<dbReference type="InterPro" id="IPR011344">
    <property type="entry name" value="ssDNA-bd"/>
</dbReference>
<accession>F8NPT9</accession>
<evidence type="ECO:0008006" key="5">
    <source>
        <dbReference type="Google" id="ProtNLM"/>
    </source>
</evidence>
<keyword evidence="1 2" id="KW-0238">DNA-binding</keyword>
<dbReference type="RefSeq" id="XP_007315336.1">
    <property type="nucleotide sequence ID" value="XM_007315274.1"/>
</dbReference>
<sequence length="148" mass="16425">MFAAARSSLARTSSRAFSTTPSRSYDLSKLTLVGRLGKDPELRTTKTEKEYVAYTVATTNYPPPPPNPDGSRAESATTWHHIISFHPGQNQFLRGLAKGTRVYVEANFELRDPEVGADPASPQGQRQIFLRHENIRVLQAPSSPRDSE</sequence>
<evidence type="ECO:0000256" key="2">
    <source>
        <dbReference type="PROSITE-ProRule" id="PRU00252"/>
    </source>
</evidence>
<dbReference type="EMBL" id="GL945431">
    <property type="protein sequence ID" value="EGO27245.1"/>
    <property type="molecule type" value="Genomic_DNA"/>
</dbReference>
<dbReference type="PANTHER" id="PTHR10302:SF0">
    <property type="entry name" value="SINGLE-STRANDED DNA-BINDING PROTEIN, MITOCHONDRIAL"/>
    <property type="match status" value="1"/>
</dbReference>
<dbReference type="PANTHER" id="PTHR10302">
    <property type="entry name" value="SINGLE-STRANDED DNA-BINDING PROTEIN"/>
    <property type="match status" value="1"/>
</dbReference>
<dbReference type="KEGG" id="sla:SERLADRAFT_381710"/>
<dbReference type="CDD" id="cd04496">
    <property type="entry name" value="SSB_OBF"/>
    <property type="match status" value="1"/>
</dbReference>
<dbReference type="Gene3D" id="2.40.50.140">
    <property type="entry name" value="Nucleic acid-binding proteins"/>
    <property type="match status" value="1"/>
</dbReference>
<evidence type="ECO:0000256" key="3">
    <source>
        <dbReference type="SAM" id="MobiDB-lite"/>
    </source>
</evidence>
<proteinExistence type="predicted"/>
<dbReference type="PROSITE" id="PS50935">
    <property type="entry name" value="SSB"/>
    <property type="match status" value="1"/>
</dbReference>
<organism>
    <name type="scientific">Serpula lacrymans var. lacrymans (strain S7.9)</name>
    <name type="common">Dry rot fungus</name>
    <dbReference type="NCBI Taxonomy" id="578457"/>
    <lineage>
        <taxon>Eukaryota</taxon>
        <taxon>Fungi</taxon>
        <taxon>Dikarya</taxon>
        <taxon>Basidiomycota</taxon>
        <taxon>Agaricomycotina</taxon>
        <taxon>Agaricomycetes</taxon>
        <taxon>Agaricomycetidae</taxon>
        <taxon>Boletales</taxon>
        <taxon>Coniophorineae</taxon>
        <taxon>Serpulaceae</taxon>
        <taxon>Serpula</taxon>
    </lineage>
</organism>
<feature type="region of interest" description="Disordered" evidence="3">
    <location>
        <begin position="1"/>
        <end position="23"/>
    </location>
</feature>
<protein>
    <recommendedName>
        <fullName evidence="5">Nucleic acid-binding protein</fullName>
    </recommendedName>
</protein>
<dbReference type="GO" id="GO:0006264">
    <property type="term" value="P:mitochondrial DNA replication"/>
    <property type="evidence" value="ECO:0007669"/>
    <property type="project" value="TreeGrafter"/>
</dbReference>
<gene>
    <name evidence="4" type="ORF">SERLADRAFT_381710</name>
</gene>
<dbReference type="GO" id="GO:0042645">
    <property type="term" value="C:mitochondrial nucleoid"/>
    <property type="evidence" value="ECO:0007669"/>
    <property type="project" value="TreeGrafter"/>
</dbReference>
<dbReference type="InterPro" id="IPR000424">
    <property type="entry name" value="Primosome_PriB/ssb"/>
</dbReference>
<evidence type="ECO:0000313" key="4">
    <source>
        <dbReference type="EMBL" id="EGO27245.1"/>
    </source>
</evidence>